<gene>
    <name evidence="2" type="ordered locus">Tery_4247</name>
</gene>
<dbReference type="HOGENOM" id="CLU_590437_0_0_3"/>
<keyword evidence="1" id="KW-0812">Transmembrane</keyword>
<dbReference type="RefSeq" id="WP_011613576.1">
    <property type="nucleotide sequence ID" value="NC_008312.1"/>
</dbReference>
<keyword evidence="1" id="KW-1133">Transmembrane helix</keyword>
<dbReference type="eggNOG" id="ENOG502ZKCJ">
    <property type="taxonomic scope" value="Bacteria"/>
</dbReference>
<evidence type="ECO:0000313" key="2">
    <source>
        <dbReference type="EMBL" id="ABG53247.1"/>
    </source>
</evidence>
<feature type="transmembrane region" description="Helical" evidence="1">
    <location>
        <begin position="257"/>
        <end position="281"/>
    </location>
</feature>
<accession>Q10WX7</accession>
<feature type="transmembrane region" description="Helical" evidence="1">
    <location>
        <begin position="21"/>
        <end position="45"/>
    </location>
</feature>
<sequence length="463" mass="53088">MTNRIRPRSRRQNKPQEERDIALMVVLTFFNLGSGATTILGAMQILPIKYLAWTLGGAVQLMLFILQAGLAANRTPLRKWLAIMVLATASVYTSFFTYYDKLAQGTNEKRGMDMALKAHNRLISEVYTPMEDHLRDLQQEALTLRETAKAEKDRGIDTGLIGYGDQARKFDKLALEKEIEAKNFLNTVNQLRPLFEYKSRDLKPVDILNKDRKALSSAPENFRNNYPELKRGDYIDEDLEFSLLAPYLKVVKNQEEAALLALIIAIGVDGMAIMLGTAIVVKLIPPEERRSPIAIVGNSIANFIRDIKKSSAKVDNASRESFLAEDEDLQAAVEYVTLNVKGKGSNFLNDFYYAILEIEPHTINYSALTQKYRNYDNMQNPVRAFIDKLREPRRLWVIRNQENTEWMVPPEHYHQLVNWLQKEIKRQKSLEAEKKIDYGFGFSEEETTIQFQMPKMPVNPNSN</sequence>
<protein>
    <submittedName>
        <fullName evidence="2">Uncharacterized protein</fullName>
    </submittedName>
</protein>
<evidence type="ECO:0000256" key="1">
    <source>
        <dbReference type="SAM" id="Phobius"/>
    </source>
</evidence>
<organism evidence="2">
    <name type="scientific">Trichodesmium erythraeum (strain IMS101)</name>
    <dbReference type="NCBI Taxonomy" id="203124"/>
    <lineage>
        <taxon>Bacteria</taxon>
        <taxon>Bacillati</taxon>
        <taxon>Cyanobacteriota</taxon>
        <taxon>Cyanophyceae</taxon>
        <taxon>Oscillatoriophycideae</taxon>
        <taxon>Oscillatoriales</taxon>
        <taxon>Microcoleaceae</taxon>
        <taxon>Trichodesmium</taxon>
    </lineage>
</organism>
<dbReference type="EMBL" id="CP000393">
    <property type="protein sequence ID" value="ABG53247.1"/>
    <property type="molecule type" value="Genomic_DNA"/>
</dbReference>
<proteinExistence type="predicted"/>
<dbReference type="AlphaFoldDB" id="Q10WX7"/>
<reference evidence="2" key="1">
    <citation type="submission" date="2006-06" db="EMBL/GenBank/DDBJ databases">
        <title>Complete sequence of Trichodesmium erythraeum IMS101.</title>
        <authorList>
            <consortium name="US DOE Joint Genome Institute"/>
            <person name="Copeland A."/>
            <person name="Lucas S."/>
            <person name="Lapidus A."/>
            <person name="Barry K."/>
            <person name="Detter J.C."/>
            <person name="Glavina del Rio T."/>
            <person name="Hammon N."/>
            <person name="Israni S."/>
            <person name="Dalin E."/>
            <person name="Tice H."/>
            <person name="Pitluck S."/>
            <person name="Kiss H."/>
            <person name="Munk A.C."/>
            <person name="Brettin T."/>
            <person name="Bruce D."/>
            <person name="Han C."/>
            <person name="Tapia R."/>
            <person name="Gilna P."/>
            <person name="Schmutz J."/>
            <person name="Larimer F."/>
            <person name="Land M."/>
            <person name="Hauser L."/>
            <person name="Kyrpides N."/>
            <person name="Kim E."/>
            <person name="Richardson P."/>
        </authorList>
    </citation>
    <scope>NUCLEOTIDE SEQUENCE [LARGE SCALE GENOMIC DNA]</scope>
    <source>
        <strain evidence="2">IMS101</strain>
    </source>
</reference>
<feature type="transmembrane region" description="Helical" evidence="1">
    <location>
        <begin position="51"/>
        <end position="73"/>
    </location>
</feature>
<keyword evidence="1" id="KW-0472">Membrane</keyword>
<name>Q10WX7_TRIEI</name>
<dbReference type="KEGG" id="ter:Tery_4247"/>